<evidence type="ECO:0000313" key="8">
    <source>
        <dbReference type="EMBL" id="EEG77009.1"/>
    </source>
</evidence>
<feature type="domain" description="HTH iclR-type" evidence="6">
    <location>
        <begin position="16"/>
        <end position="78"/>
    </location>
</feature>
<proteinExistence type="predicted"/>
<dbReference type="PROSITE" id="PS51077">
    <property type="entry name" value="HTH_ICLR"/>
    <property type="match status" value="1"/>
</dbReference>
<comment type="function">
    <text evidence="4">May be an activator protein for the gylABX operon.</text>
</comment>
<protein>
    <recommendedName>
        <fullName evidence="5">Glycerol operon regulatory protein</fullName>
    </recommendedName>
</protein>
<evidence type="ECO:0000256" key="3">
    <source>
        <dbReference type="ARBA" id="ARBA00023163"/>
    </source>
</evidence>
<gene>
    <name evidence="8" type="ORF">DealDRAFT_2044</name>
</gene>
<evidence type="ECO:0000259" key="6">
    <source>
        <dbReference type="PROSITE" id="PS51077"/>
    </source>
</evidence>
<dbReference type="InterPro" id="IPR050707">
    <property type="entry name" value="HTH_MetabolicPath_Reg"/>
</dbReference>
<dbReference type="GO" id="GO:0003700">
    <property type="term" value="F:DNA-binding transcription factor activity"/>
    <property type="evidence" value="ECO:0007669"/>
    <property type="project" value="TreeGrafter"/>
</dbReference>
<dbReference type="OrthoDB" id="9791752at2"/>
<dbReference type="Pfam" id="PF09339">
    <property type="entry name" value="HTH_IclR"/>
    <property type="match status" value="1"/>
</dbReference>
<dbReference type="Gene3D" id="1.10.10.10">
    <property type="entry name" value="Winged helix-like DNA-binding domain superfamily/Winged helix DNA-binding domain"/>
    <property type="match status" value="1"/>
</dbReference>
<keyword evidence="9" id="KW-1185">Reference proteome</keyword>
<keyword evidence="2" id="KW-0238">DNA-binding</keyword>
<dbReference type="InterPro" id="IPR029016">
    <property type="entry name" value="GAF-like_dom_sf"/>
</dbReference>
<comment type="caution">
    <text evidence="8">The sequence shown here is derived from an EMBL/GenBank/DDBJ whole genome shotgun (WGS) entry which is preliminary data.</text>
</comment>
<name>C0GHT5_DETAL</name>
<dbReference type="PANTHER" id="PTHR30136:SF35">
    <property type="entry name" value="HTH-TYPE TRANSCRIPTIONAL REGULATOR RV1719"/>
    <property type="match status" value="1"/>
</dbReference>
<sequence>MEQVGVDKSQADGNIVQSVERALTLLEILADEGAPMAITDIAEKVNLKISTVHRLLGTLIYKGYVEKEPETAKYKLSLKLMSIGQSSVYPLDLRSKARPYLEELVKRCNETANLSILDGGEVVYIDQVESTNIVIVKMFSTIGSRRQAHCTGSGKVMLAHLPANELEKTLATMELKRYTNETITDVEILRKELERVRKQGYALDMGEREREMRCVAAPVRKHDGEVIAAISVSGPSSRITSYYLNNELIEIVQDVAEKLSMSLSWDGKTL</sequence>
<reference evidence="8 9" key="1">
    <citation type="submission" date="2009-02" db="EMBL/GenBank/DDBJ databases">
        <title>Sequencing of the draft genome and assembly of Dethiobacter alkaliphilus AHT 1.</title>
        <authorList>
            <consortium name="US DOE Joint Genome Institute (JGI-PGF)"/>
            <person name="Lucas S."/>
            <person name="Copeland A."/>
            <person name="Lapidus A."/>
            <person name="Glavina del Rio T."/>
            <person name="Dalin E."/>
            <person name="Tice H."/>
            <person name="Bruce D."/>
            <person name="Goodwin L."/>
            <person name="Pitluck S."/>
            <person name="Larimer F."/>
            <person name="Land M.L."/>
            <person name="Hauser L."/>
            <person name="Muyzer G."/>
        </authorList>
    </citation>
    <scope>NUCLEOTIDE SEQUENCE [LARGE SCALE GENOMIC DNA]</scope>
    <source>
        <strain evidence="8 9">AHT 1</strain>
    </source>
</reference>
<dbReference type="FunFam" id="1.10.10.10:FF:000056">
    <property type="entry name" value="IclR family transcriptional regulator"/>
    <property type="match status" value="1"/>
</dbReference>
<dbReference type="InterPro" id="IPR036390">
    <property type="entry name" value="WH_DNA-bd_sf"/>
</dbReference>
<dbReference type="RefSeq" id="WP_008517164.1">
    <property type="nucleotide sequence ID" value="NZ_ACJM01000010.1"/>
</dbReference>
<dbReference type="SUPFAM" id="SSF55781">
    <property type="entry name" value="GAF domain-like"/>
    <property type="match status" value="1"/>
</dbReference>
<evidence type="ECO:0000313" key="9">
    <source>
        <dbReference type="Proteomes" id="UP000006443"/>
    </source>
</evidence>
<organism evidence="8 9">
    <name type="scientific">Dethiobacter alkaliphilus AHT 1</name>
    <dbReference type="NCBI Taxonomy" id="555088"/>
    <lineage>
        <taxon>Bacteria</taxon>
        <taxon>Bacillati</taxon>
        <taxon>Bacillota</taxon>
        <taxon>Dethiobacteria</taxon>
        <taxon>Dethiobacterales</taxon>
        <taxon>Dethiobacteraceae</taxon>
        <taxon>Dethiobacter</taxon>
    </lineage>
</organism>
<feature type="domain" description="IclR-ED" evidence="7">
    <location>
        <begin position="79"/>
        <end position="265"/>
    </location>
</feature>
<accession>C0GHT5</accession>
<dbReference type="InterPro" id="IPR014757">
    <property type="entry name" value="Tscrpt_reg_IclR_C"/>
</dbReference>
<evidence type="ECO:0000256" key="2">
    <source>
        <dbReference type="ARBA" id="ARBA00023125"/>
    </source>
</evidence>
<evidence type="ECO:0000256" key="1">
    <source>
        <dbReference type="ARBA" id="ARBA00023015"/>
    </source>
</evidence>
<dbReference type="SMART" id="SM00346">
    <property type="entry name" value="HTH_ICLR"/>
    <property type="match status" value="1"/>
</dbReference>
<dbReference type="AlphaFoldDB" id="C0GHT5"/>
<dbReference type="GO" id="GO:0003677">
    <property type="term" value="F:DNA binding"/>
    <property type="evidence" value="ECO:0007669"/>
    <property type="project" value="UniProtKB-KW"/>
</dbReference>
<dbReference type="STRING" id="555088.DealDRAFT_2044"/>
<dbReference type="InterPro" id="IPR036388">
    <property type="entry name" value="WH-like_DNA-bd_sf"/>
</dbReference>
<dbReference type="GO" id="GO:0045892">
    <property type="term" value="P:negative regulation of DNA-templated transcription"/>
    <property type="evidence" value="ECO:0007669"/>
    <property type="project" value="TreeGrafter"/>
</dbReference>
<evidence type="ECO:0000256" key="5">
    <source>
        <dbReference type="ARBA" id="ARBA00070406"/>
    </source>
</evidence>
<evidence type="ECO:0000259" key="7">
    <source>
        <dbReference type="PROSITE" id="PS51078"/>
    </source>
</evidence>
<evidence type="ECO:0000256" key="4">
    <source>
        <dbReference type="ARBA" id="ARBA00058938"/>
    </source>
</evidence>
<keyword evidence="1" id="KW-0805">Transcription regulation</keyword>
<dbReference type="Pfam" id="PF01614">
    <property type="entry name" value="IclR_C"/>
    <property type="match status" value="1"/>
</dbReference>
<keyword evidence="3" id="KW-0804">Transcription</keyword>
<dbReference type="PANTHER" id="PTHR30136">
    <property type="entry name" value="HELIX-TURN-HELIX TRANSCRIPTIONAL REGULATOR, ICLR FAMILY"/>
    <property type="match status" value="1"/>
</dbReference>
<dbReference type="EMBL" id="ACJM01000010">
    <property type="protein sequence ID" value="EEG77009.1"/>
    <property type="molecule type" value="Genomic_DNA"/>
</dbReference>
<dbReference type="Proteomes" id="UP000006443">
    <property type="component" value="Unassembled WGS sequence"/>
</dbReference>
<dbReference type="eggNOG" id="COG1414">
    <property type="taxonomic scope" value="Bacteria"/>
</dbReference>
<dbReference type="SUPFAM" id="SSF46785">
    <property type="entry name" value="Winged helix' DNA-binding domain"/>
    <property type="match status" value="1"/>
</dbReference>
<dbReference type="PROSITE" id="PS51078">
    <property type="entry name" value="ICLR_ED"/>
    <property type="match status" value="1"/>
</dbReference>
<dbReference type="Gene3D" id="3.30.450.40">
    <property type="match status" value="1"/>
</dbReference>
<dbReference type="InterPro" id="IPR005471">
    <property type="entry name" value="Tscrpt_reg_IclR_N"/>
</dbReference>